<protein>
    <submittedName>
        <fullName evidence="1">Uncharacterized protein</fullName>
    </submittedName>
</protein>
<gene>
    <name evidence="1" type="ORF">CCACVL1_05602</name>
</gene>
<keyword evidence="2" id="KW-1185">Reference proteome</keyword>
<comment type="caution">
    <text evidence="1">The sequence shown here is derived from an EMBL/GenBank/DDBJ whole genome shotgun (WGS) entry which is preliminary data.</text>
</comment>
<dbReference type="Gramene" id="OMO95061">
    <property type="protein sequence ID" value="OMO95061"/>
    <property type="gene ID" value="CCACVL1_05602"/>
</dbReference>
<name>A0A1R3JJM5_COCAP</name>
<dbReference type="Proteomes" id="UP000188268">
    <property type="component" value="Unassembled WGS sequence"/>
</dbReference>
<evidence type="ECO:0000313" key="2">
    <source>
        <dbReference type="Proteomes" id="UP000188268"/>
    </source>
</evidence>
<proteinExistence type="predicted"/>
<organism evidence="1 2">
    <name type="scientific">Corchorus capsularis</name>
    <name type="common">Jute</name>
    <dbReference type="NCBI Taxonomy" id="210143"/>
    <lineage>
        <taxon>Eukaryota</taxon>
        <taxon>Viridiplantae</taxon>
        <taxon>Streptophyta</taxon>
        <taxon>Embryophyta</taxon>
        <taxon>Tracheophyta</taxon>
        <taxon>Spermatophyta</taxon>
        <taxon>Magnoliopsida</taxon>
        <taxon>eudicotyledons</taxon>
        <taxon>Gunneridae</taxon>
        <taxon>Pentapetalae</taxon>
        <taxon>rosids</taxon>
        <taxon>malvids</taxon>
        <taxon>Malvales</taxon>
        <taxon>Malvaceae</taxon>
        <taxon>Grewioideae</taxon>
        <taxon>Apeibeae</taxon>
        <taxon>Corchorus</taxon>
    </lineage>
</organism>
<dbReference type="EMBL" id="AWWV01007717">
    <property type="protein sequence ID" value="OMO95061.1"/>
    <property type="molecule type" value="Genomic_DNA"/>
</dbReference>
<accession>A0A1R3JJM5</accession>
<reference evidence="1 2" key="1">
    <citation type="submission" date="2013-09" db="EMBL/GenBank/DDBJ databases">
        <title>Corchorus capsularis genome sequencing.</title>
        <authorList>
            <person name="Alam M."/>
            <person name="Haque M.S."/>
            <person name="Islam M.S."/>
            <person name="Emdad E.M."/>
            <person name="Islam M.M."/>
            <person name="Ahmed B."/>
            <person name="Halim A."/>
            <person name="Hossen Q.M.M."/>
            <person name="Hossain M.Z."/>
            <person name="Ahmed R."/>
            <person name="Khan M.M."/>
            <person name="Islam R."/>
            <person name="Rashid M.M."/>
            <person name="Khan S.A."/>
            <person name="Rahman M.S."/>
            <person name="Alam M."/>
        </authorList>
    </citation>
    <scope>NUCLEOTIDE SEQUENCE [LARGE SCALE GENOMIC DNA]</scope>
    <source>
        <strain evidence="2">cv. CVL-1</strain>
        <tissue evidence="1">Whole seedling</tissue>
    </source>
</reference>
<evidence type="ECO:0000313" key="1">
    <source>
        <dbReference type="EMBL" id="OMO95061.1"/>
    </source>
</evidence>
<dbReference type="AlphaFoldDB" id="A0A1R3JJM5"/>
<sequence>MANAKMTLEQPMNRPRSNYVQSLKKYKNKGKWGQSVDEYRTM</sequence>